<feature type="transmembrane region" description="Helical" evidence="1">
    <location>
        <begin position="222"/>
        <end position="240"/>
    </location>
</feature>
<keyword evidence="1" id="KW-0472">Membrane</keyword>
<feature type="transmembrane region" description="Helical" evidence="1">
    <location>
        <begin position="377"/>
        <end position="393"/>
    </location>
</feature>
<keyword evidence="3" id="KW-1185">Reference proteome</keyword>
<name>A0A7L5E7U3_9SPHI</name>
<dbReference type="KEGG" id="mrob:HH214_14105"/>
<dbReference type="EMBL" id="CP051682">
    <property type="protein sequence ID" value="QJD96923.1"/>
    <property type="molecule type" value="Genomic_DNA"/>
</dbReference>
<feature type="transmembrane region" description="Helical" evidence="1">
    <location>
        <begin position="121"/>
        <end position="139"/>
    </location>
</feature>
<sequence length="524" mass="60124">MKSKLNAYFILSIAFVITLLMGILCYIAPPAVFPDPGWGFQALRSMEHGGGFNSIINPSQDDVAKNTSLFLTWWSPGQYLVPYFFKNLLHINTARASVITTVFCYLLALSGLFAFFRKVGFTSLIAALSIVFIASQQFYYTPFIFYNGGEVTQMAFMGWFLYGCFYFRKLDVKLWLFILLSGWVGFFCKSAMMWIYAAGLLCVWINLSQSQKFGLTWVKKGFWLAVPAIISIAGIYIFFLRKGANPAASHNPGWRVASETFSWPLASPMLAGFSVDDLTNGLLFHPDGPMFSLTWSLIMVWLMAIISVIMVIAILRRVPYTDYKLVLTVFYIVSILFFSYAYVRQAAISYEGRHYRIVGLLIAPGIIYLFSRLQWQYRTLFGLVWIFIAYISYERTAREHHYETHKGEVRGHTGFIQQFADQPSLNYLMQLDEQHKDAIFVFTSNDLGLEIEHNRIINIEPVEEGTHPNSEDYEYDGHAGPLYLFLPITYAHDGRDRFLMKCFPGYPNFTIKKLSKNYVLYSAE</sequence>
<evidence type="ECO:0000256" key="1">
    <source>
        <dbReference type="SAM" id="Phobius"/>
    </source>
</evidence>
<organism evidence="2 3">
    <name type="scientific">Mucilaginibacter robiniae</name>
    <dbReference type="NCBI Taxonomy" id="2728022"/>
    <lineage>
        <taxon>Bacteria</taxon>
        <taxon>Pseudomonadati</taxon>
        <taxon>Bacteroidota</taxon>
        <taxon>Sphingobacteriia</taxon>
        <taxon>Sphingobacteriales</taxon>
        <taxon>Sphingobacteriaceae</taxon>
        <taxon>Mucilaginibacter</taxon>
    </lineage>
</organism>
<feature type="transmembrane region" description="Helical" evidence="1">
    <location>
        <begin position="355"/>
        <end position="371"/>
    </location>
</feature>
<protein>
    <recommendedName>
        <fullName evidence="4">Glycosyltransferase RgtA/B/C/D-like domain-containing protein</fullName>
    </recommendedName>
</protein>
<evidence type="ECO:0008006" key="4">
    <source>
        <dbReference type="Google" id="ProtNLM"/>
    </source>
</evidence>
<reference evidence="2 3" key="1">
    <citation type="submission" date="2020-04" db="EMBL/GenBank/DDBJ databases">
        <title>Genome sequencing of novel species.</title>
        <authorList>
            <person name="Heo J."/>
            <person name="Kim S.-J."/>
            <person name="Kim J.-S."/>
            <person name="Hong S.-B."/>
            <person name="Kwon S.-W."/>
        </authorList>
    </citation>
    <scope>NUCLEOTIDE SEQUENCE [LARGE SCALE GENOMIC DNA]</scope>
    <source>
        <strain evidence="2 3">F39-2</strain>
    </source>
</reference>
<dbReference type="Proteomes" id="UP000503278">
    <property type="component" value="Chromosome"/>
</dbReference>
<keyword evidence="1" id="KW-0812">Transmembrane</keyword>
<feature type="transmembrane region" description="Helical" evidence="1">
    <location>
        <begin position="151"/>
        <end position="167"/>
    </location>
</feature>
<feature type="transmembrane region" description="Helical" evidence="1">
    <location>
        <begin position="174"/>
        <end position="207"/>
    </location>
</feature>
<feature type="transmembrane region" description="Helical" evidence="1">
    <location>
        <begin position="325"/>
        <end position="343"/>
    </location>
</feature>
<dbReference type="RefSeq" id="WP_169608668.1">
    <property type="nucleotide sequence ID" value="NZ_CP051682.1"/>
</dbReference>
<dbReference type="AlphaFoldDB" id="A0A7L5E7U3"/>
<proteinExistence type="predicted"/>
<feature type="transmembrane region" description="Helical" evidence="1">
    <location>
        <begin position="293"/>
        <end position="313"/>
    </location>
</feature>
<accession>A0A7L5E7U3</accession>
<evidence type="ECO:0000313" key="2">
    <source>
        <dbReference type="EMBL" id="QJD96923.1"/>
    </source>
</evidence>
<feature type="transmembrane region" description="Helical" evidence="1">
    <location>
        <begin position="7"/>
        <end position="29"/>
    </location>
</feature>
<feature type="transmembrane region" description="Helical" evidence="1">
    <location>
        <begin position="96"/>
        <end position="116"/>
    </location>
</feature>
<gene>
    <name evidence="2" type="ORF">HH214_14105</name>
</gene>
<keyword evidence="1" id="KW-1133">Transmembrane helix</keyword>
<evidence type="ECO:0000313" key="3">
    <source>
        <dbReference type="Proteomes" id="UP000503278"/>
    </source>
</evidence>